<proteinExistence type="predicted"/>
<evidence type="ECO:0000313" key="2">
    <source>
        <dbReference type="EMBL" id="PTL88168.1"/>
    </source>
</evidence>
<comment type="caution">
    <text evidence="2">The sequence shown here is derived from an EMBL/GenBank/DDBJ whole genome shotgun (WGS) entry which is preliminary data.</text>
</comment>
<keyword evidence="1" id="KW-0472">Membrane</keyword>
<feature type="transmembrane region" description="Helical" evidence="1">
    <location>
        <begin position="413"/>
        <end position="431"/>
    </location>
</feature>
<protein>
    <submittedName>
        <fullName evidence="2">Uncharacterized protein</fullName>
    </submittedName>
</protein>
<keyword evidence="3" id="KW-1185">Reference proteome</keyword>
<dbReference type="AlphaFoldDB" id="A0A2R6TC01"/>
<keyword evidence="1" id="KW-1133">Transmembrane helix</keyword>
<accession>A0A2R6TC01</accession>
<sequence>MSIMQNYTSDLNVIEQSRKLNKIIQDSWYMRKEILSLGVIFGIILIMPFASGQLFEKATFQESALVIYDQQYSNSVVTSIGLETISNQEIKFTDELIKKINDNEKIRAIVFTNAGECVIGVTSEEQCIMINFDYQQLKGDGGIRMVQDSARAMGNELIDQLNEELGVDSEFHSTFIHTVDDANLLLETSGVISGRGAVSATFTMPKQSTDFLFADLAGKLVSKDIRDGQGFYDISKKLSKNDGSIISISIIKTGDENLFMFKVTNEIKDVANEISRINVLENFGVNEISRSDVFDGKNVPLNSVIHLVVIPSEPAKIDAIATHAITDLTTLENISKRGWFFSSPAGNSIDAKFLFGQSKVIPQDELRVEIGPWDGNSELSFYSVEDIPQNEKEEYQSIEDFGKKESSDDESQYAVLAIIIVIGIGAAIFYLKGYKPKR</sequence>
<organism evidence="2 3">
    <name type="scientific">Candidatus Nitrosopelagicus brevis</name>
    <dbReference type="NCBI Taxonomy" id="1410606"/>
    <lineage>
        <taxon>Archaea</taxon>
        <taxon>Nitrososphaerota</taxon>
    </lineage>
</organism>
<feature type="transmembrane region" description="Helical" evidence="1">
    <location>
        <begin position="34"/>
        <end position="55"/>
    </location>
</feature>
<evidence type="ECO:0000256" key="1">
    <source>
        <dbReference type="SAM" id="Phobius"/>
    </source>
</evidence>
<evidence type="ECO:0000313" key="3">
    <source>
        <dbReference type="Proteomes" id="UP000241022"/>
    </source>
</evidence>
<dbReference type="EMBL" id="LXWN01000001">
    <property type="protein sequence ID" value="PTL88168.1"/>
    <property type="molecule type" value="Genomic_DNA"/>
</dbReference>
<gene>
    <name evidence="2" type="ORF">A7X95_02550</name>
</gene>
<keyword evidence="1" id="KW-0812">Transmembrane</keyword>
<name>A0A2R6TC01_9ARCH</name>
<reference evidence="2 3" key="1">
    <citation type="submission" date="2018-04" db="EMBL/GenBank/DDBJ databases">
        <title>Transcriptomics of ammonia oxidizing archaea.</title>
        <authorList>
            <person name="Carini P."/>
        </authorList>
    </citation>
    <scope>NUCLEOTIDE SEQUENCE [LARGE SCALE GENOMIC DNA]</scope>
    <source>
        <strain evidence="2 3">U25</strain>
    </source>
</reference>
<dbReference type="Proteomes" id="UP000241022">
    <property type="component" value="Unassembled WGS sequence"/>
</dbReference>